<gene>
    <name evidence="4" type="ORF">HOC_13319</name>
</gene>
<dbReference type="PATRIC" id="fig|1280953.3.peg.2681"/>
<keyword evidence="1" id="KW-0378">Hydrolase</keyword>
<evidence type="ECO:0000256" key="1">
    <source>
        <dbReference type="ARBA" id="ARBA00022801"/>
    </source>
</evidence>
<keyword evidence="5" id="KW-1185">Reference proteome</keyword>
<dbReference type="Proteomes" id="UP000024942">
    <property type="component" value="Unassembled WGS sequence"/>
</dbReference>
<feature type="domain" description="Peptidase S9 prolyl oligopeptidase catalytic" evidence="3">
    <location>
        <begin position="683"/>
        <end position="855"/>
    </location>
</feature>
<dbReference type="GO" id="GO:0006508">
    <property type="term" value="P:proteolysis"/>
    <property type="evidence" value="ECO:0007669"/>
    <property type="project" value="InterPro"/>
</dbReference>
<accession>A0A059G5C8</accession>
<dbReference type="PANTHER" id="PTHR42776:SF27">
    <property type="entry name" value="DIPEPTIDYL PEPTIDASE FAMILY MEMBER 6"/>
    <property type="match status" value="1"/>
</dbReference>
<dbReference type="GO" id="GO:0004252">
    <property type="term" value="F:serine-type endopeptidase activity"/>
    <property type="evidence" value="ECO:0007669"/>
    <property type="project" value="TreeGrafter"/>
</dbReference>
<dbReference type="InterPro" id="IPR029058">
    <property type="entry name" value="AB_hydrolase_fold"/>
</dbReference>
<dbReference type="STRING" id="1280953.HOC_13319"/>
<evidence type="ECO:0000259" key="3">
    <source>
        <dbReference type="Pfam" id="PF00326"/>
    </source>
</evidence>
<protein>
    <submittedName>
        <fullName evidence="4">Peptidase S9 prolyl oligopeptidase</fullName>
    </submittedName>
</protein>
<dbReference type="OrthoDB" id="7201746at2"/>
<name>A0A059G5C8_9PROT</name>
<dbReference type="EMBL" id="ARYL01000020">
    <property type="protein sequence ID" value="KDA01899.1"/>
    <property type="molecule type" value="Genomic_DNA"/>
</dbReference>
<dbReference type="RefSeq" id="WP_156950489.1">
    <property type="nucleotide sequence ID" value="NZ_ARYL01000020.1"/>
</dbReference>
<sequence>MATTGNVSTAHRYAFPILRNAILAAVLLLTQLFAAAMADSRSLSLDDMLKVEGLGTATIDPTGRWLIYEQLRPYDEIPDYSFRTYAFGKSGHQLWRYDLASGAPPVLLPGLDPVPHAWLDGFSPSGRFLSLMQYRFGDLTISAYDMVRERSVSFAHTPAFSRTGDFNPVWISETDLVFSALPQGDQPATTSVRALTGKRLSEAWQDAWTGTTSTADEVRSRPPGAADSHAAGQLVRANALSGRTEILAEGLYADIRVSPDHSQLAALAVSPPDQVDPEVLVENDPRHFTLTLFDLEKNASRVLAGSLEFMPYTISWDPAGRRLAAFAWERGGYPRDGRFVVIDTSTGQVTRYDHDGLDLVSERERGGIQRPERVSFLDDRLAIFARKIPKGEDPTPRFSYQDLRPEAPPRADWYAVSPQGRHVNLTAKVGATSPIPVHAGPNELTVWGSEGIYRLDRYGIRDRLMPGRADKFRYLPHGTFSTRASLVRPDFVDEAMFTFQLGGKAQIALVDLRAKQLGQSTIIDAPDADALPIAASIPAEKVVFRSQTGSVTRVFATGTKSKGATTQIANLNTHLQDIDFGKWSSVQYVATDPEGLLPDRTLETCLLLPPDAEPGDRFPLIVDIYPGVAGRCSAMVPAFDYPDPHSPYLWAGKGYAYARVATPSDFIRTVEGPIAGMPTLIDAGVDALIDTGQVDPYRIALHGFSQGGISALYVAAHTSRYRAVIAKNSWADLFSHYFGAVGIYGLLYDEFGAYTGYDSVRGSDFGIGHTPFVDPGIYYRNSPVFLANQIDMPVLLMHSDLDSFDMAQFDEMFGALKREGKDVRYIRYWGEGHGPSSPANIRDMWKRMLTFLNEYGVAPGIRSDD</sequence>
<evidence type="ECO:0000313" key="5">
    <source>
        <dbReference type="Proteomes" id="UP000024942"/>
    </source>
</evidence>
<reference evidence="4 5" key="1">
    <citation type="journal article" date="2014" name="Antonie Van Leeuwenhoek">
        <title>Hyphomonas beringensis sp. nov. and Hyphomonas chukchiensis sp. nov., isolated from surface seawater of the Bering Sea and Chukchi Sea.</title>
        <authorList>
            <person name="Li C."/>
            <person name="Lai Q."/>
            <person name="Li G."/>
            <person name="Dong C."/>
            <person name="Wang J."/>
            <person name="Liao Y."/>
            <person name="Shao Z."/>
        </authorList>
    </citation>
    <scope>NUCLEOTIDE SEQUENCE [LARGE SCALE GENOMIC DNA]</scope>
    <source>
        <strain evidence="4 5">SCH89</strain>
    </source>
</reference>
<proteinExistence type="predicted"/>
<dbReference type="Pfam" id="PF00326">
    <property type="entry name" value="Peptidase_S9"/>
    <property type="match status" value="1"/>
</dbReference>
<organism evidence="4 5">
    <name type="scientific">Hyphomonas oceanitis SCH89</name>
    <dbReference type="NCBI Taxonomy" id="1280953"/>
    <lineage>
        <taxon>Bacteria</taxon>
        <taxon>Pseudomonadati</taxon>
        <taxon>Pseudomonadota</taxon>
        <taxon>Alphaproteobacteria</taxon>
        <taxon>Hyphomonadales</taxon>
        <taxon>Hyphomonadaceae</taxon>
        <taxon>Hyphomonas</taxon>
    </lineage>
</organism>
<dbReference type="SUPFAM" id="SSF53474">
    <property type="entry name" value="alpha/beta-Hydrolases"/>
    <property type="match status" value="1"/>
</dbReference>
<comment type="caution">
    <text evidence="4">The sequence shown here is derived from an EMBL/GenBank/DDBJ whole genome shotgun (WGS) entry which is preliminary data.</text>
</comment>
<evidence type="ECO:0000256" key="2">
    <source>
        <dbReference type="SAM" id="MobiDB-lite"/>
    </source>
</evidence>
<evidence type="ECO:0000313" key="4">
    <source>
        <dbReference type="EMBL" id="KDA01899.1"/>
    </source>
</evidence>
<dbReference type="AlphaFoldDB" id="A0A059G5C8"/>
<dbReference type="PANTHER" id="PTHR42776">
    <property type="entry name" value="SERINE PEPTIDASE S9 FAMILY MEMBER"/>
    <property type="match status" value="1"/>
</dbReference>
<dbReference type="SUPFAM" id="SSF82171">
    <property type="entry name" value="DPP6 N-terminal domain-like"/>
    <property type="match status" value="1"/>
</dbReference>
<dbReference type="eggNOG" id="COG1506">
    <property type="taxonomic scope" value="Bacteria"/>
</dbReference>
<dbReference type="InterPro" id="IPR001375">
    <property type="entry name" value="Peptidase_S9_cat"/>
</dbReference>
<feature type="region of interest" description="Disordered" evidence="2">
    <location>
        <begin position="211"/>
        <end position="230"/>
    </location>
</feature>
<dbReference type="Gene3D" id="3.40.50.1820">
    <property type="entry name" value="alpha/beta hydrolase"/>
    <property type="match status" value="1"/>
</dbReference>